<gene>
    <name evidence="3" type="ORF">UH38_23645</name>
</gene>
<dbReference type="Gene3D" id="2.160.20.10">
    <property type="entry name" value="Single-stranded right-handed beta-helix, Pectin lyase-like"/>
    <property type="match status" value="2"/>
</dbReference>
<reference evidence="3 4" key="1">
    <citation type="submission" date="2015-02" db="EMBL/GenBank/DDBJ databases">
        <title>Draft genome of a novel marine cyanobacterium (Chroococcales) isolated from South Atlantic Ocean.</title>
        <authorList>
            <person name="Rigonato J."/>
            <person name="Alvarenga D.O."/>
            <person name="Branco L.H."/>
            <person name="Varani A.M."/>
            <person name="Brandini F.P."/>
            <person name="Fiore M.F."/>
        </authorList>
    </citation>
    <scope>NUCLEOTIDE SEQUENCE [LARGE SCALE GENOMIC DNA]</scope>
    <source>
        <strain evidence="3 4">CENA595</strain>
    </source>
</reference>
<feature type="chain" id="PRO_5002337192" description="Filamentous haemagglutinin FhaB/tRNA nuclease CdiA-like TPS domain-containing protein" evidence="1">
    <location>
        <begin position="31"/>
        <end position="665"/>
    </location>
</feature>
<keyword evidence="1" id="KW-0732">Signal</keyword>
<keyword evidence="4" id="KW-1185">Reference proteome</keyword>
<dbReference type="Proteomes" id="UP000032452">
    <property type="component" value="Unassembled WGS sequence"/>
</dbReference>
<name>A0A0D8ZM07_9CYAN</name>
<dbReference type="STRING" id="1618023.UH38_23645"/>
<feature type="domain" description="Filamentous haemagglutinin FhaB/tRNA nuclease CdiA-like TPS" evidence="2">
    <location>
        <begin position="42"/>
        <end position="153"/>
    </location>
</feature>
<dbReference type="InterPro" id="IPR008638">
    <property type="entry name" value="FhaB/CdiA-like_TPS"/>
</dbReference>
<dbReference type="OrthoDB" id="450498at2"/>
<protein>
    <recommendedName>
        <fullName evidence="2">Filamentous haemagglutinin FhaB/tRNA nuclease CdiA-like TPS domain-containing protein</fullName>
    </recommendedName>
</protein>
<evidence type="ECO:0000313" key="4">
    <source>
        <dbReference type="Proteomes" id="UP000032452"/>
    </source>
</evidence>
<dbReference type="SMART" id="SM00912">
    <property type="entry name" value="Haemagg_act"/>
    <property type="match status" value="1"/>
</dbReference>
<dbReference type="NCBIfam" id="TIGR01901">
    <property type="entry name" value="adhes_NPXG"/>
    <property type="match status" value="1"/>
</dbReference>
<accession>A0A0D8ZM07</accession>
<dbReference type="Pfam" id="PF05860">
    <property type="entry name" value="TPS"/>
    <property type="match status" value="1"/>
</dbReference>
<comment type="caution">
    <text evidence="3">The sequence shown here is derived from an EMBL/GenBank/DDBJ whole genome shotgun (WGS) entry which is preliminary data.</text>
</comment>
<organism evidence="3 4">
    <name type="scientific">Aliterella atlantica CENA595</name>
    <dbReference type="NCBI Taxonomy" id="1618023"/>
    <lineage>
        <taxon>Bacteria</taxon>
        <taxon>Bacillati</taxon>
        <taxon>Cyanobacteriota</taxon>
        <taxon>Cyanophyceae</taxon>
        <taxon>Chroococcidiopsidales</taxon>
        <taxon>Aliterellaceae</taxon>
        <taxon>Aliterella</taxon>
    </lineage>
</organism>
<dbReference type="EMBL" id="JYON01000043">
    <property type="protein sequence ID" value="KJH69474.1"/>
    <property type="molecule type" value="Genomic_DNA"/>
</dbReference>
<evidence type="ECO:0000313" key="3">
    <source>
        <dbReference type="EMBL" id="KJH69474.1"/>
    </source>
</evidence>
<evidence type="ECO:0000256" key="1">
    <source>
        <dbReference type="SAM" id="SignalP"/>
    </source>
</evidence>
<feature type="signal peptide" evidence="1">
    <location>
        <begin position="1"/>
        <end position="30"/>
    </location>
</feature>
<dbReference type="PATRIC" id="fig|1618023.3.peg.4565"/>
<sequence length="665" mass="67581">MTNIRCPSWKILTSGTIVSCLLLGWTNRVAAQNRPIADDTLGNERSTVVPLGGDTQGDRINGGARRGDNLFHSFQQFGVDVGRSVYFIDPGVNNIITRVTGGNSSQIDGTLGVLGGRANLFLINPSGIIFGANARLDLGGSFTATTASAIEFNNQGNFSATNPTAPPLLTVQPSAFLFNQLNPAPIANNSVLPTQTNPSGLPGFGLQVPNGKNLTLLGGDISINGGGINALGGRVEIGGLGAPGTINLNADGGLNFPIGVARADVLLANQGRIDVVADSGGSITINAGKLEILGSRLSAGIGRDSGFVSAQAGDITLNASTIVGEDRAVIRNQVGIGGIGNAGDIRISTGSLSLADGARIIALTVGKGNAGNVIIDARERVTFDRSYIFSTVGTTTSDATTVVGNGGDIRITTGSLSLTNGAQLAASAFAGKGDAGNVIINARDIVTIDGRDPIEPIYRSVISSTNGAINNANQIAVGNGGDIRITTGFLSLTNGAGLTANTIGKGNAGDVIINARERVALDNSDIFSAVGYAYANEFAVGNGGDIRITTGSFSLTNNALLSASTFGQGDAGNVIINARDRVALDNSAIFSTVSSTSANEFVVRNGGDIRITTGSLALTNRAGLSATTYGKGNAGNVIIDARNRVALDNSGIFSTIESDANGFAV</sequence>
<dbReference type="SUPFAM" id="SSF51126">
    <property type="entry name" value="Pectin lyase-like"/>
    <property type="match status" value="3"/>
</dbReference>
<dbReference type="InterPro" id="IPR011050">
    <property type="entry name" value="Pectin_lyase_fold/virulence"/>
</dbReference>
<dbReference type="RefSeq" id="WP_045057189.1">
    <property type="nucleotide sequence ID" value="NZ_CAWMDP010000053.1"/>
</dbReference>
<feature type="non-terminal residue" evidence="3">
    <location>
        <position position="665"/>
    </location>
</feature>
<proteinExistence type="predicted"/>
<evidence type="ECO:0000259" key="2">
    <source>
        <dbReference type="SMART" id="SM00912"/>
    </source>
</evidence>
<dbReference type="AlphaFoldDB" id="A0A0D8ZM07"/>
<dbReference type="InterPro" id="IPR012334">
    <property type="entry name" value="Pectin_lyas_fold"/>
</dbReference>